<feature type="compositionally biased region" description="Polar residues" evidence="1">
    <location>
        <begin position="667"/>
        <end position="680"/>
    </location>
</feature>
<sequence length="819" mass="92519">MPTALRRVQGRVTRDDIRSAGLRRWDGRARVTTDWISLFHEPELCWPTGDCLVYLREPGQSSRGPAFRVHTAFLRVKGFDSLIDRCMMRNSFHTARQCVMPNCPGCDPYQSLLELYIPAPSGLGLKEIFDYHITTRNFFAWLYNRPLSGRTLGKALAEVKKRVDVYRPDNSTQNMLEVVSFAENQRYLDFRECADHALAALYLAEELQIEDLWIDAFSHCVGMNQLDLRASIEYAVVSPKSRALVNKSRLETDIRVQRLQNSVVNFFKDEVSASFLELPQPARDHLEAFRLFLQETYIKVFGSWPPPDFQDEYVKSDICTILFTDFQNLYQYLVDPESTTNMEETDISKTGGVCTIQNIQAFDAKYDYEPLAQPLPLMPKFSDADSEKRAKSQRRKSWNPVQKRKADKEVRKLGDRHALVAATNSDLLVMDCHLVKKYAEFEQQTVDDDLEGLSVVEGRKVRWMLVYAILQTFHSISPPPKQARNTTQLTYSLCCRPPKQMPWQQKPVPTIRMVDERRLSLLVPDQSYSHTNTTPPSGEISRGRSLKARRSTFPATLPGSPTDSLAAKSSPLSRSSSLKRLIPRRHQTAIETMPPKRPSFCEIYVEGYGNGLNEVEQDFLVSPVELTAEPEGADNPFKRQSWGTQEPMPDVHELDADADRQIPVLPRSQSSPALPLSENTHALPLPQGPQVPPRAGSIQALPLSSTQSLPQAMSRESSNASRSSHWSQESASDDLSPTTPATDAICTLREILQATGLSRYPDKTCIPDPKTFAMPSSSNNVTIVDHEVDLDDPMSMPSVHFNTLTWDRILAEPSIAVRT</sequence>
<feature type="compositionally biased region" description="Polar residues" evidence="1">
    <location>
        <begin position="702"/>
        <end position="711"/>
    </location>
</feature>
<feature type="compositionally biased region" description="Basic residues" evidence="1">
    <location>
        <begin position="391"/>
        <end position="403"/>
    </location>
</feature>
<dbReference type="InterPro" id="IPR058317">
    <property type="entry name" value="DUF8004"/>
</dbReference>
<feature type="region of interest" description="Disordered" evidence="1">
    <location>
        <begin position="666"/>
        <end position="741"/>
    </location>
</feature>
<dbReference type="STRING" id="1016849.A0A0D1WBC7"/>
<feature type="compositionally biased region" description="Low complexity" evidence="1">
    <location>
        <begin position="714"/>
        <end position="727"/>
    </location>
</feature>
<evidence type="ECO:0000256" key="1">
    <source>
        <dbReference type="SAM" id="MobiDB-lite"/>
    </source>
</evidence>
<accession>A0A0D1WBC7</accession>
<feature type="compositionally biased region" description="Polar residues" evidence="1">
    <location>
        <begin position="728"/>
        <end position="741"/>
    </location>
</feature>
<reference evidence="3 4" key="1">
    <citation type="submission" date="2015-01" db="EMBL/GenBank/DDBJ databases">
        <title>The Genome Sequence of Exophiala sideris CBS121828.</title>
        <authorList>
            <consortium name="The Broad Institute Genomics Platform"/>
            <person name="Cuomo C."/>
            <person name="de Hoog S."/>
            <person name="Gorbushina A."/>
            <person name="Stielow B."/>
            <person name="Teixiera M."/>
            <person name="Abouelleil A."/>
            <person name="Chapman S.B."/>
            <person name="Priest M."/>
            <person name="Young S.K."/>
            <person name="Wortman J."/>
            <person name="Nusbaum C."/>
            <person name="Birren B."/>
        </authorList>
    </citation>
    <scope>NUCLEOTIDE SEQUENCE [LARGE SCALE GENOMIC DNA]</scope>
    <source>
        <strain evidence="3 4">CBS 121828</strain>
    </source>
</reference>
<evidence type="ECO:0000313" key="3">
    <source>
        <dbReference type="EMBL" id="KIV86020.1"/>
    </source>
</evidence>
<feature type="compositionally biased region" description="Polar residues" evidence="1">
    <location>
        <begin position="526"/>
        <end position="536"/>
    </location>
</feature>
<protein>
    <recommendedName>
        <fullName evidence="2">DUF8004 domain-containing protein</fullName>
    </recommendedName>
</protein>
<name>A0A0D1WBC7_9EURO</name>
<dbReference type="Proteomes" id="UP000053599">
    <property type="component" value="Unassembled WGS sequence"/>
</dbReference>
<dbReference type="Pfam" id="PF26013">
    <property type="entry name" value="DUF8004"/>
    <property type="match status" value="1"/>
</dbReference>
<gene>
    <name evidence="3" type="ORF">PV11_01662</name>
</gene>
<feature type="compositionally biased region" description="Low complexity" evidence="1">
    <location>
        <begin position="564"/>
        <end position="580"/>
    </location>
</feature>
<dbReference type="PANTHER" id="PTHR39601">
    <property type="entry name" value="CHORIOGENIN HMINOR"/>
    <property type="match status" value="1"/>
</dbReference>
<dbReference type="HOGENOM" id="CLU_010761_2_0_1"/>
<evidence type="ECO:0000313" key="4">
    <source>
        <dbReference type="Proteomes" id="UP000053599"/>
    </source>
</evidence>
<dbReference type="OrthoDB" id="4114825at2759"/>
<dbReference type="EMBL" id="KN846951">
    <property type="protein sequence ID" value="KIV86020.1"/>
    <property type="molecule type" value="Genomic_DNA"/>
</dbReference>
<feature type="region of interest" description="Disordered" evidence="1">
    <location>
        <begin position="523"/>
        <end position="585"/>
    </location>
</feature>
<dbReference type="PANTHER" id="PTHR39601:SF1">
    <property type="entry name" value="CHORIOGENIN HMINOR"/>
    <property type="match status" value="1"/>
</dbReference>
<dbReference type="AlphaFoldDB" id="A0A0D1WBC7"/>
<evidence type="ECO:0000259" key="2">
    <source>
        <dbReference type="Pfam" id="PF26013"/>
    </source>
</evidence>
<feature type="domain" description="DUF8004" evidence="2">
    <location>
        <begin position="178"/>
        <end position="266"/>
    </location>
</feature>
<organism evidence="3 4">
    <name type="scientific">Exophiala sideris</name>
    <dbReference type="NCBI Taxonomy" id="1016849"/>
    <lineage>
        <taxon>Eukaryota</taxon>
        <taxon>Fungi</taxon>
        <taxon>Dikarya</taxon>
        <taxon>Ascomycota</taxon>
        <taxon>Pezizomycotina</taxon>
        <taxon>Eurotiomycetes</taxon>
        <taxon>Chaetothyriomycetidae</taxon>
        <taxon>Chaetothyriales</taxon>
        <taxon>Herpotrichiellaceae</taxon>
        <taxon>Exophiala</taxon>
    </lineage>
</organism>
<feature type="region of interest" description="Disordered" evidence="1">
    <location>
        <begin position="629"/>
        <end position="650"/>
    </location>
</feature>
<feature type="region of interest" description="Disordered" evidence="1">
    <location>
        <begin position="379"/>
        <end position="408"/>
    </location>
</feature>
<proteinExistence type="predicted"/>